<dbReference type="PANTHER" id="PTHR43798:SF33">
    <property type="entry name" value="HYDROLASE, PUTATIVE (AFU_ORTHOLOGUE AFUA_2G14860)-RELATED"/>
    <property type="match status" value="1"/>
</dbReference>
<name>A0A644T823_9ZZZZ</name>
<dbReference type="InterPro" id="IPR050266">
    <property type="entry name" value="AB_hydrolase_sf"/>
</dbReference>
<dbReference type="GO" id="GO:0070205">
    <property type="term" value="F:2-succinyl-6-hydroxy-2,4-cyclohexadiene-1-carboxylate synthase activity"/>
    <property type="evidence" value="ECO:0007669"/>
    <property type="project" value="UniProtKB-EC"/>
</dbReference>
<keyword evidence="2" id="KW-0456">Lyase</keyword>
<evidence type="ECO:0000259" key="1">
    <source>
        <dbReference type="Pfam" id="PF00561"/>
    </source>
</evidence>
<comment type="caution">
    <text evidence="2">The sequence shown here is derived from an EMBL/GenBank/DDBJ whole genome shotgun (WGS) entry which is preliminary data.</text>
</comment>
<dbReference type="InterPro" id="IPR000073">
    <property type="entry name" value="AB_hydrolase_1"/>
</dbReference>
<reference evidence="2" key="1">
    <citation type="submission" date="2019-08" db="EMBL/GenBank/DDBJ databases">
        <authorList>
            <person name="Kucharzyk K."/>
            <person name="Murdoch R.W."/>
            <person name="Higgins S."/>
            <person name="Loffler F."/>
        </authorList>
    </citation>
    <scope>NUCLEOTIDE SEQUENCE</scope>
</reference>
<sequence length="336" mass="39206">MENSNIMYYDEEGTSNDEIIIFIHSNLLSNWIWINQRDYFRDFHCIYLDLPNHGKSHFDNEFSIEKSTELIKSLIQEKSLGLSNDTNSNRKTKKVNLVGISLGGQIALDLLAKYPELIDKVVVSGVNLYENPEENDFHEVISMMDLLKINILDKKPEKFLIKALLAEYGIKKDYAPFIKESYAKISKKDLNSITKESLKFTIPNDIGSFNKKGFNKDNKSEIKYNNISEISKNSNKNNNINNNNLNNNNNNFEISNNNEYENLLILYGTKEYPRVKTSARLIKDVFNQAEIFGVYRSIHLWNIIDYEWFNEIVKDFLCNKKNDLKNKDYLIGFKDE</sequence>
<dbReference type="Gene3D" id="3.40.50.1820">
    <property type="entry name" value="alpha/beta hydrolase"/>
    <property type="match status" value="1"/>
</dbReference>
<protein>
    <submittedName>
        <fullName evidence="2">2-succinyl-6-hydroxy-2, 4-cyclohexadiene-1-carboxylate synthase</fullName>
        <ecNumber evidence="2">4.2.99.20</ecNumber>
    </submittedName>
</protein>
<evidence type="ECO:0000313" key="2">
    <source>
        <dbReference type="EMBL" id="MPL62970.1"/>
    </source>
</evidence>
<dbReference type="PANTHER" id="PTHR43798">
    <property type="entry name" value="MONOACYLGLYCEROL LIPASE"/>
    <property type="match status" value="1"/>
</dbReference>
<feature type="domain" description="AB hydrolase-1" evidence="1">
    <location>
        <begin position="19"/>
        <end position="130"/>
    </location>
</feature>
<dbReference type="Pfam" id="PF00561">
    <property type="entry name" value="Abhydrolase_1"/>
    <property type="match status" value="1"/>
</dbReference>
<organism evidence="2">
    <name type="scientific">bioreactor metagenome</name>
    <dbReference type="NCBI Taxonomy" id="1076179"/>
    <lineage>
        <taxon>unclassified sequences</taxon>
        <taxon>metagenomes</taxon>
        <taxon>ecological metagenomes</taxon>
    </lineage>
</organism>
<accession>A0A644T823</accession>
<dbReference type="AlphaFoldDB" id="A0A644T823"/>
<dbReference type="GO" id="GO:0016020">
    <property type="term" value="C:membrane"/>
    <property type="evidence" value="ECO:0007669"/>
    <property type="project" value="TreeGrafter"/>
</dbReference>
<proteinExistence type="predicted"/>
<dbReference type="InterPro" id="IPR029058">
    <property type="entry name" value="AB_hydrolase_fold"/>
</dbReference>
<dbReference type="EC" id="4.2.99.20" evidence="2"/>
<dbReference type="SUPFAM" id="SSF53474">
    <property type="entry name" value="alpha/beta-Hydrolases"/>
    <property type="match status" value="1"/>
</dbReference>
<gene>
    <name evidence="2" type="primary">menH_3</name>
    <name evidence="2" type="ORF">SDC9_08590</name>
</gene>
<dbReference type="EMBL" id="VSSQ01000019">
    <property type="protein sequence ID" value="MPL62970.1"/>
    <property type="molecule type" value="Genomic_DNA"/>
</dbReference>